<dbReference type="GO" id="GO:0007015">
    <property type="term" value="P:actin filament organization"/>
    <property type="evidence" value="ECO:0007669"/>
    <property type="project" value="TreeGrafter"/>
</dbReference>
<dbReference type="SMART" id="SM00242">
    <property type="entry name" value="MYSc"/>
    <property type="match status" value="1"/>
</dbReference>
<evidence type="ECO:0000313" key="10">
    <source>
        <dbReference type="EMBL" id="GLD63242.1"/>
    </source>
</evidence>
<evidence type="ECO:0000256" key="4">
    <source>
        <dbReference type="ARBA" id="ARBA00023054"/>
    </source>
</evidence>
<keyword evidence="2" id="KW-0547">Nucleotide-binding</keyword>
<evidence type="ECO:0000256" key="2">
    <source>
        <dbReference type="ARBA" id="ARBA00022741"/>
    </source>
</evidence>
<dbReference type="InterPro" id="IPR036961">
    <property type="entry name" value="Kinesin_motor_dom_sf"/>
</dbReference>
<keyword evidence="4" id="KW-0175">Coiled coil</keyword>
<evidence type="ECO:0000256" key="5">
    <source>
        <dbReference type="ARBA" id="ARBA00023123"/>
    </source>
</evidence>
<dbReference type="InterPro" id="IPR001609">
    <property type="entry name" value="Myosin_head_motor_dom-like"/>
</dbReference>
<dbReference type="Pfam" id="PF00063">
    <property type="entry name" value="Myosin_head"/>
    <property type="match status" value="1"/>
</dbReference>
<evidence type="ECO:0000256" key="6">
    <source>
        <dbReference type="ARBA" id="ARBA00023175"/>
    </source>
</evidence>
<dbReference type="EMBL" id="BRZM01005355">
    <property type="protein sequence ID" value="GLD63242.1"/>
    <property type="molecule type" value="Genomic_DNA"/>
</dbReference>
<dbReference type="InterPro" id="IPR027417">
    <property type="entry name" value="P-loop_NTPase"/>
</dbReference>
<dbReference type="PROSITE" id="PS50096">
    <property type="entry name" value="IQ"/>
    <property type="match status" value="1"/>
</dbReference>
<dbReference type="GO" id="GO:0000146">
    <property type="term" value="F:microfilament motor activity"/>
    <property type="evidence" value="ECO:0007669"/>
    <property type="project" value="TreeGrafter"/>
</dbReference>
<keyword evidence="6" id="KW-0505">Motor protein</keyword>
<comment type="similarity">
    <text evidence="1 8">Belongs to the TRAFAC class myosin-kinesin ATPase superfamily. Myosin family.</text>
</comment>
<dbReference type="GO" id="GO:0005737">
    <property type="term" value="C:cytoplasm"/>
    <property type="evidence" value="ECO:0007669"/>
    <property type="project" value="TreeGrafter"/>
</dbReference>
<dbReference type="PANTHER" id="PTHR13140">
    <property type="entry name" value="MYOSIN"/>
    <property type="match status" value="1"/>
</dbReference>
<keyword evidence="3" id="KW-0067">ATP-binding</keyword>
<dbReference type="Gene3D" id="3.40.850.10">
    <property type="entry name" value="Kinesin motor domain"/>
    <property type="match status" value="1"/>
</dbReference>
<evidence type="ECO:0000256" key="7">
    <source>
        <dbReference type="ARBA" id="ARBA00023203"/>
    </source>
</evidence>
<proteinExistence type="inferred from homology"/>
<dbReference type="Gene3D" id="1.20.58.530">
    <property type="match status" value="1"/>
</dbReference>
<dbReference type="SUPFAM" id="SSF52540">
    <property type="entry name" value="P-loop containing nucleoside triphosphate hydrolases"/>
    <property type="match status" value="1"/>
</dbReference>
<organism evidence="10 11">
    <name type="scientific">Lates japonicus</name>
    <name type="common">Japanese lates</name>
    <dbReference type="NCBI Taxonomy" id="270547"/>
    <lineage>
        <taxon>Eukaryota</taxon>
        <taxon>Metazoa</taxon>
        <taxon>Chordata</taxon>
        <taxon>Craniata</taxon>
        <taxon>Vertebrata</taxon>
        <taxon>Euteleostomi</taxon>
        <taxon>Actinopterygii</taxon>
        <taxon>Neopterygii</taxon>
        <taxon>Teleostei</taxon>
        <taxon>Neoteleostei</taxon>
        <taxon>Acanthomorphata</taxon>
        <taxon>Carangaria</taxon>
        <taxon>Carangaria incertae sedis</taxon>
        <taxon>Centropomidae</taxon>
        <taxon>Lates</taxon>
    </lineage>
</organism>
<keyword evidence="7 8" id="KW-0009">Actin-binding</keyword>
<dbReference type="PANTHER" id="PTHR13140:SF857">
    <property type="entry name" value="MYOSIN-11"/>
    <property type="match status" value="1"/>
</dbReference>
<evidence type="ECO:0000259" key="9">
    <source>
        <dbReference type="PROSITE" id="PS51456"/>
    </source>
</evidence>
<evidence type="ECO:0000313" key="11">
    <source>
        <dbReference type="Proteomes" id="UP001279410"/>
    </source>
</evidence>
<dbReference type="GO" id="GO:0005524">
    <property type="term" value="F:ATP binding"/>
    <property type="evidence" value="ECO:0007669"/>
    <property type="project" value="UniProtKB-KW"/>
</dbReference>
<dbReference type="GO" id="GO:0051015">
    <property type="term" value="F:actin filament binding"/>
    <property type="evidence" value="ECO:0007669"/>
    <property type="project" value="TreeGrafter"/>
</dbReference>
<feature type="non-terminal residue" evidence="10">
    <location>
        <position position="1"/>
    </location>
</feature>
<keyword evidence="11" id="KW-1185">Reference proteome</keyword>
<dbReference type="PROSITE" id="PS51456">
    <property type="entry name" value="MYOSIN_MOTOR"/>
    <property type="match status" value="1"/>
</dbReference>
<dbReference type="Proteomes" id="UP001279410">
    <property type="component" value="Unassembled WGS sequence"/>
</dbReference>
<reference evidence="10" key="1">
    <citation type="submission" date="2022-08" db="EMBL/GenBank/DDBJ databases">
        <title>Genome sequencing of akame (Lates japonicus).</title>
        <authorList>
            <person name="Hashiguchi Y."/>
            <person name="Takahashi H."/>
        </authorList>
    </citation>
    <scope>NUCLEOTIDE SEQUENCE</scope>
    <source>
        <strain evidence="10">Kochi</strain>
    </source>
</reference>
<comment type="caution">
    <text evidence="10">The sequence shown here is derived from an EMBL/GenBank/DDBJ whole genome shotgun (WGS) entry which is preliminary data.</text>
</comment>
<evidence type="ECO:0000256" key="1">
    <source>
        <dbReference type="ARBA" id="ARBA00008314"/>
    </source>
</evidence>
<sequence>PLGIMSILEEECMFPKATDNSFKAKLYDNHIGKSPNFQKPRPDKKRKYEAHFELVHYAGVVPYNTVGWLDKNKDPLNETVVACFQKSSSKLLASLYENYVGSDAAYDPKPGSKEKRKKAASFQTVSQLHKENLNKLMTNLRSTQPHFVRCIIPNETKTPGIIDPFLVLHQLRCNGVLEGIRICRKGFPNRILYAEFKQRYRILNPHAIPDDKFVDSRKAAEKLLASLDIDHNQYKFGHTKVFFKAGLLGHLEELRDERLAKVLTLLQAAARGKIMRMELLRMMER</sequence>
<feature type="region of interest" description="Actin-binding" evidence="8">
    <location>
        <begin position="133"/>
        <end position="155"/>
    </location>
</feature>
<dbReference type="GO" id="GO:0016459">
    <property type="term" value="C:myosin complex"/>
    <property type="evidence" value="ECO:0007669"/>
    <property type="project" value="UniProtKB-KW"/>
</dbReference>
<evidence type="ECO:0000256" key="8">
    <source>
        <dbReference type="PROSITE-ProRule" id="PRU00782"/>
    </source>
</evidence>
<dbReference type="AlphaFoldDB" id="A0AAD3RC36"/>
<keyword evidence="5 8" id="KW-0518">Myosin</keyword>
<protein>
    <submittedName>
        <fullName evidence="10">Myosin-7-like isoform X1</fullName>
    </submittedName>
</protein>
<dbReference type="Gene3D" id="1.20.120.720">
    <property type="entry name" value="Myosin VI head, motor domain, U50 subdomain"/>
    <property type="match status" value="1"/>
</dbReference>
<dbReference type="Gene3D" id="1.20.5.4820">
    <property type="match status" value="1"/>
</dbReference>
<gene>
    <name evidence="10" type="ORF">AKAME5_002920100</name>
</gene>
<evidence type="ECO:0000256" key="3">
    <source>
        <dbReference type="ARBA" id="ARBA00022840"/>
    </source>
</evidence>
<dbReference type="GO" id="GO:0016020">
    <property type="term" value="C:membrane"/>
    <property type="evidence" value="ECO:0007669"/>
    <property type="project" value="TreeGrafter"/>
</dbReference>
<feature type="non-terminal residue" evidence="10">
    <location>
        <position position="285"/>
    </location>
</feature>
<name>A0AAD3RC36_LATJO</name>
<comment type="caution">
    <text evidence="8">Lacks conserved residue(s) required for the propagation of feature annotation.</text>
</comment>
<accession>A0AAD3RC36</accession>
<feature type="domain" description="Myosin motor" evidence="9">
    <location>
        <begin position="1"/>
        <end position="256"/>
    </location>
</feature>